<organism evidence="3 4">
    <name type="scientific">Bacillus coahuilensis p1.1.43</name>
    <dbReference type="NCBI Taxonomy" id="1150625"/>
    <lineage>
        <taxon>Bacteria</taxon>
        <taxon>Bacillati</taxon>
        <taxon>Bacillota</taxon>
        <taxon>Bacilli</taxon>
        <taxon>Bacillales</taxon>
        <taxon>Bacillaceae</taxon>
        <taxon>Bacillus</taxon>
    </lineage>
</organism>
<dbReference type="NCBIfam" id="NF041554">
    <property type="entry name" value="SA1362_fam"/>
    <property type="match status" value="1"/>
</dbReference>
<keyword evidence="2" id="KW-0472">Membrane</keyword>
<evidence type="ECO:0008006" key="5">
    <source>
        <dbReference type="Google" id="ProtNLM"/>
    </source>
</evidence>
<reference evidence="3 4" key="1">
    <citation type="journal article" date="2016" name="Front. Microbiol.">
        <title>Microevolution Analysis of Bacillus coahuilensis Unveils Differences in Phosphorus Acquisition Strategies and Their Regulation.</title>
        <authorList>
            <person name="Gomez-Lunar Z."/>
            <person name="Hernandez-Gonzalez I."/>
            <person name="Rodriguez-Torres M.D."/>
            <person name="Souza V."/>
            <person name="Olmedo-Alvarez G."/>
        </authorList>
    </citation>
    <scope>NUCLEOTIDE SEQUENCE [LARGE SCALE GENOMIC DNA]</scope>
    <source>
        <strain evidence="4">p1.1.43</strain>
    </source>
</reference>
<dbReference type="InterPro" id="IPR048110">
    <property type="entry name" value="SA1362/YqhP-like"/>
</dbReference>
<name>A0A147K7Q7_9BACI</name>
<dbReference type="OrthoDB" id="2989424at2"/>
<protein>
    <recommendedName>
        <fullName evidence="5">YqhP</fullName>
    </recommendedName>
</protein>
<evidence type="ECO:0000313" key="4">
    <source>
        <dbReference type="Proteomes" id="UP000074108"/>
    </source>
</evidence>
<feature type="transmembrane region" description="Helical" evidence="2">
    <location>
        <begin position="7"/>
        <end position="24"/>
    </location>
</feature>
<feature type="region of interest" description="Disordered" evidence="1">
    <location>
        <begin position="58"/>
        <end position="98"/>
    </location>
</feature>
<dbReference type="STRING" id="1150625.Q75_09675"/>
<dbReference type="AlphaFoldDB" id="A0A147K7Q7"/>
<feature type="transmembrane region" description="Helical" evidence="2">
    <location>
        <begin position="30"/>
        <end position="48"/>
    </location>
</feature>
<gene>
    <name evidence="3" type="ORF">Q75_09675</name>
</gene>
<dbReference type="PATRIC" id="fig|1150625.3.peg.2057"/>
<keyword evidence="2" id="KW-1133">Transmembrane helix</keyword>
<evidence type="ECO:0000256" key="2">
    <source>
        <dbReference type="SAM" id="Phobius"/>
    </source>
</evidence>
<dbReference type="Proteomes" id="UP000074108">
    <property type="component" value="Unassembled WGS sequence"/>
</dbReference>
<feature type="compositionally biased region" description="Basic residues" evidence="1">
    <location>
        <begin position="66"/>
        <end position="93"/>
    </location>
</feature>
<keyword evidence="4" id="KW-1185">Reference proteome</keyword>
<evidence type="ECO:0000256" key="1">
    <source>
        <dbReference type="SAM" id="MobiDB-lite"/>
    </source>
</evidence>
<dbReference type="RefSeq" id="WP_059351229.1">
    <property type="nucleotide sequence ID" value="NZ_LDYG01000030.1"/>
</dbReference>
<keyword evidence="2" id="KW-0812">Transmembrane</keyword>
<sequence>MKARSLIVGAIVLFGVVGLVSTLINDPFSLFQRLLTIVVIGAIFYGIYRFYISRRSGSSANWSYRKAAKQSKRRFSASQTKPKKTKKIQKPLRKRSDVKLTVIEGKKSKKNNRAL</sequence>
<evidence type="ECO:0000313" key="3">
    <source>
        <dbReference type="EMBL" id="KUP06189.1"/>
    </source>
</evidence>
<proteinExistence type="predicted"/>
<accession>A0A147K7Q7</accession>
<comment type="caution">
    <text evidence="3">The sequence shown here is derived from an EMBL/GenBank/DDBJ whole genome shotgun (WGS) entry which is preliminary data.</text>
</comment>
<dbReference type="EMBL" id="LDYG01000030">
    <property type="protein sequence ID" value="KUP06189.1"/>
    <property type="molecule type" value="Genomic_DNA"/>
</dbReference>